<evidence type="ECO:0000313" key="2">
    <source>
        <dbReference type="Proteomes" id="UP000301737"/>
    </source>
</evidence>
<dbReference type="OrthoDB" id="2357318at2759"/>
<dbReference type="InterPro" id="IPR055334">
    <property type="entry name" value="PEX8-like"/>
</dbReference>
<accession>A0A4C2DZD3</accession>
<evidence type="ECO:0000313" key="1">
    <source>
        <dbReference type="EMBL" id="GCE97227.1"/>
    </source>
</evidence>
<sequence>MNCDHAVNHLIGFLINGVSQDNPALLNNLVYYTPRLKSVTSLQNLIGSAFMSSIWADADLFELYEMSQAIVQWKLQISEPTISLQEFYSAWDLCFVNCNIWTPQKLAILGGILSTKSKFEYLQRSYFLDDSGTVIKLYRCWRNQHFLPVWCSLLGKSQSLSRLDEIVAIYSTISDPVDVKRNQIPWNTVTRSLTRLSTSYLSSPPTRESPLTRHLNRFVKTLQISIIKNNQTVISEALDNICSECFNLYAREVGSSNPNKHYMGEYYRNALFAVIIELKSILDSTPTIPENWYQQIIMCLFYTSFIAKDIGIVGFESYEYVYDLVTTGITMCSNQWIYIQVLDTMIGNIWNGIPIHSNKPNDAKRLFMLNYLERTLPEFPHLTPSFIRKVIKPIELSYIDSNDVELRESAHLMLLSLFQNSVSESSLVTWQTQYYHEYIALATDHFLQKKLSEAQLAIIYQRMSSRLPHLQTVDKHLTRDTLHYTYLKILNCHQTDQQRVLLLCLIYQIPFVNRIFLLEWLNTCQELMSGIKFDRAQKKKILEALCTVVSSLQTDDALKWWYSNILPTQSYL</sequence>
<dbReference type="EMBL" id="BIMX01000001">
    <property type="protein sequence ID" value="GCE97227.1"/>
    <property type="molecule type" value="Genomic_DNA"/>
</dbReference>
<protein>
    <submittedName>
        <fullName evidence="1">Uncharacterized protein</fullName>
    </submittedName>
</protein>
<name>A0A4C2DZD3_9SACH</name>
<dbReference type="AlphaFoldDB" id="A0A4C2DZD3"/>
<keyword evidence="2" id="KW-1185">Reference proteome</keyword>
<dbReference type="PANTHER" id="PTHR39214:SF1">
    <property type="entry name" value="MICROBODY (PEROXISOME) BIOGENESIS PROTEIN PEROXIN 8 (EUROFUNG)"/>
    <property type="match status" value="1"/>
</dbReference>
<proteinExistence type="predicted"/>
<reference evidence="1 2" key="1">
    <citation type="submission" date="2019-01" db="EMBL/GenBank/DDBJ databases">
        <title>Draft Genome Sequencing of Zygosaccharomyces mellis Ca-7.</title>
        <authorList>
            <person name="Shiwa Y."/>
            <person name="Kanesaki Y."/>
            <person name="Ishige T."/>
            <person name="Mura K."/>
            <person name="Hori T."/>
            <person name="Tamura T."/>
        </authorList>
    </citation>
    <scope>NUCLEOTIDE SEQUENCE [LARGE SCALE GENOMIC DNA]</scope>
    <source>
        <strain evidence="1 2">Ca-7</strain>
    </source>
</reference>
<dbReference type="Proteomes" id="UP000301737">
    <property type="component" value="Unassembled WGS sequence"/>
</dbReference>
<organism evidence="1 2">
    <name type="scientific">Zygosaccharomyces mellis</name>
    <dbReference type="NCBI Taxonomy" id="42258"/>
    <lineage>
        <taxon>Eukaryota</taxon>
        <taxon>Fungi</taxon>
        <taxon>Dikarya</taxon>
        <taxon>Ascomycota</taxon>
        <taxon>Saccharomycotina</taxon>
        <taxon>Saccharomycetes</taxon>
        <taxon>Saccharomycetales</taxon>
        <taxon>Saccharomycetaceae</taxon>
        <taxon>Zygosaccharomyces</taxon>
    </lineage>
</organism>
<comment type="caution">
    <text evidence="1">The sequence shown here is derived from an EMBL/GenBank/DDBJ whole genome shotgun (WGS) entry which is preliminary data.</text>
</comment>
<gene>
    <name evidence="1" type="ORF">ZYGM_004573</name>
</gene>
<dbReference type="PANTHER" id="PTHR39214">
    <property type="entry name" value="MICROBODY (PEROXISOME) BIOGENESIS PROTEIN PEROXIN 8 (EUROFUNG)"/>
    <property type="match status" value="1"/>
</dbReference>